<dbReference type="Proteomes" id="UP000005777">
    <property type="component" value="Unassembled WGS sequence"/>
</dbReference>
<organism evidence="2 3">
    <name type="scientific">Scardovia inopinata F0304</name>
    <dbReference type="NCBI Taxonomy" id="641146"/>
    <lineage>
        <taxon>Bacteria</taxon>
        <taxon>Bacillati</taxon>
        <taxon>Actinomycetota</taxon>
        <taxon>Actinomycetes</taxon>
        <taxon>Bifidobacteriales</taxon>
        <taxon>Bifidobacteriaceae</taxon>
        <taxon>Scardovia</taxon>
    </lineage>
</organism>
<dbReference type="SUPFAM" id="SSF53098">
    <property type="entry name" value="Ribonuclease H-like"/>
    <property type="match status" value="1"/>
</dbReference>
<accession>W5IHZ9</accession>
<dbReference type="InterPro" id="IPR012337">
    <property type="entry name" value="RNaseH-like_sf"/>
</dbReference>
<protein>
    <recommendedName>
        <fullName evidence="1">Integrase catalytic domain-containing protein</fullName>
    </recommendedName>
</protein>
<dbReference type="PANTHER" id="PTHR10948">
    <property type="entry name" value="TRANSPOSASE"/>
    <property type="match status" value="1"/>
</dbReference>
<dbReference type="PROSITE" id="PS50994">
    <property type="entry name" value="INTEGRASE"/>
    <property type="match status" value="1"/>
</dbReference>
<dbReference type="GO" id="GO:0003676">
    <property type="term" value="F:nucleic acid binding"/>
    <property type="evidence" value="ECO:0007669"/>
    <property type="project" value="InterPro"/>
</dbReference>
<evidence type="ECO:0000259" key="1">
    <source>
        <dbReference type="PROSITE" id="PS50994"/>
    </source>
</evidence>
<reference evidence="2 3" key="1">
    <citation type="submission" date="2012-01" db="EMBL/GenBank/DDBJ databases">
        <title>The Genome Sequence of Scardovia inopinata F0304.</title>
        <authorList>
            <consortium name="The Broad Institute Genome Sequencing Platform"/>
            <person name="Earl A."/>
            <person name="Ward D."/>
            <person name="Feldgarden M."/>
            <person name="Gevers D."/>
            <person name="Izard J."/>
            <person name="Baranova O.V."/>
            <person name="Blanton J.M."/>
            <person name="Tanner A.C."/>
            <person name="Dewhirst F.E."/>
            <person name="Young S.K."/>
            <person name="Zeng Q."/>
            <person name="Gargeya S."/>
            <person name="Fitzgerald M."/>
            <person name="Haas B."/>
            <person name="Abouelleil A."/>
            <person name="Alvarado L."/>
            <person name="Arachchi H.M."/>
            <person name="Berlin A."/>
            <person name="Chapman S.B."/>
            <person name="Gearin G."/>
            <person name="Goldberg J."/>
            <person name="Griggs A."/>
            <person name="Gujja S."/>
            <person name="Hansen M."/>
            <person name="Heiman D."/>
            <person name="Howarth C."/>
            <person name="Larimer J."/>
            <person name="Lui A."/>
            <person name="MacDonald P.J."/>
            <person name="McCowen C."/>
            <person name="Montmayeur A."/>
            <person name="Murphy C."/>
            <person name="Neiman D."/>
            <person name="Pearson M."/>
            <person name="Priest M."/>
            <person name="Roberts A."/>
            <person name="Saif S."/>
            <person name="Shea T."/>
            <person name="Sisk P."/>
            <person name="Stolte C."/>
            <person name="Sykes S."/>
            <person name="Wortman J."/>
            <person name="Nusbaum C."/>
            <person name="Birren B."/>
        </authorList>
    </citation>
    <scope>NUCLEOTIDE SEQUENCE [LARGE SCALE GENOMIC DNA]</scope>
    <source>
        <strain evidence="2 3">F0304</strain>
    </source>
</reference>
<dbReference type="EMBL" id="ADCX01000002">
    <property type="protein sequence ID" value="EFG26611.2"/>
    <property type="molecule type" value="Genomic_DNA"/>
</dbReference>
<dbReference type="GO" id="GO:0005829">
    <property type="term" value="C:cytosol"/>
    <property type="evidence" value="ECO:0007669"/>
    <property type="project" value="TreeGrafter"/>
</dbReference>
<gene>
    <name evidence="2" type="ORF">HMPREF9020_00236</name>
</gene>
<dbReference type="Gene3D" id="3.30.420.10">
    <property type="entry name" value="Ribonuclease H-like superfamily/Ribonuclease H"/>
    <property type="match status" value="1"/>
</dbReference>
<dbReference type="GO" id="GO:0015074">
    <property type="term" value="P:DNA integration"/>
    <property type="evidence" value="ECO:0007669"/>
    <property type="project" value="InterPro"/>
</dbReference>
<dbReference type="AlphaFoldDB" id="W5IHZ9"/>
<keyword evidence="3" id="KW-1185">Reference proteome</keyword>
<dbReference type="InterPro" id="IPR053392">
    <property type="entry name" value="Transposase_IS30-like"/>
</dbReference>
<dbReference type="InterPro" id="IPR036397">
    <property type="entry name" value="RNaseH_sf"/>
</dbReference>
<name>W5IHZ9_SCAIO</name>
<evidence type="ECO:0000313" key="2">
    <source>
        <dbReference type="EMBL" id="EFG26611.2"/>
    </source>
</evidence>
<dbReference type="NCBIfam" id="NF033563">
    <property type="entry name" value="transpos_IS30"/>
    <property type="match status" value="1"/>
</dbReference>
<dbReference type="GO" id="GO:0032196">
    <property type="term" value="P:transposition"/>
    <property type="evidence" value="ECO:0007669"/>
    <property type="project" value="TreeGrafter"/>
</dbReference>
<feature type="domain" description="Integrase catalytic" evidence="1">
    <location>
        <begin position="135"/>
        <end position="299"/>
    </location>
</feature>
<dbReference type="InterPro" id="IPR001584">
    <property type="entry name" value="Integrase_cat-core"/>
</dbReference>
<dbReference type="eggNOG" id="COG2826">
    <property type="taxonomic scope" value="Bacteria"/>
</dbReference>
<comment type="caution">
    <text evidence="2">The sequence shown here is derived from an EMBL/GenBank/DDBJ whole genome shotgun (WGS) entry which is preliminary data.</text>
</comment>
<proteinExistence type="predicted"/>
<dbReference type="HOGENOM" id="CLU_035706_1_1_11"/>
<evidence type="ECO:0000313" key="3">
    <source>
        <dbReference type="Proteomes" id="UP000005777"/>
    </source>
</evidence>
<dbReference type="GO" id="GO:0004803">
    <property type="term" value="F:transposase activity"/>
    <property type="evidence" value="ECO:0007669"/>
    <property type="project" value="TreeGrafter"/>
</dbReference>
<dbReference type="InterPro" id="IPR051917">
    <property type="entry name" value="Transposase-Integrase"/>
</dbReference>
<dbReference type="PANTHER" id="PTHR10948:SF23">
    <property type="entry name" value="TRANSPOSASE INSI FOR INSERTION SEQUENCE ELEMENT IS30A-RELATED"/>
    <property type="match status" value="1"/>
</dbReference>
<sequence>MIEAYWNARVPVTLIAHHLKRCRQTIYTVISRFKNGSTAYTYYQQYQANKKKCGRKLLKIHPHHYEMIVDLLHKGWSFDVITGVLNKELPYSASTLYRRAQDGVFDKTTLPWKGKRHRNGVKDKRGGRYIFRRHLQERGQLFPHYRNEFGHLEGDTIVGAHHKSCILTLGERQSKAIIALETQGRTACDMEHALDTWMTGLPRHIFKSMTCDCGKELSNWKTVPNKHNIDIFFADPGCPGQRGLNKNSNGLLRRDGLTKRKDFTGLSQAFISSVTHYRNSIPRKSLNYKTPIQVSTEYPTHTSNLN</sequence>